<gene>
    <name evidence="2" type="ORF">EV189_3802</name>
</gene>
<dbReference type="OrthoDB" id="3826640at2"/>
<evidence type="ECO:0000256" key="1">
    <source>
        <dbReference type="SAM" id="MobiDB-lite"/>
    </source>
</evidence>
<dbReference type="EMBL" id="SGXD01000006">
    <property type="protein sequence ID" value="RZS79448.1"/>
    <property type="molecule type" value="Genomic_DNA"/>
</dbReference>
<feature type="compositionally biased region" description="Low complexity" evidence="1">
    <location>
        <begin position="16"/>
        <end position="26"/>
    </location>
</feature>
<keyword evidence="3" id="KW-1185">Reference proteome</keyword>
<proteinExistence type="predicted"/>
<name>A0A4Q7NAH7_9ACTN</name>
<dbReference type="RefSeq" id="WP_130494520.1">
    <property type="nucleotide sequence ID" value="NZ_SGXD01000006.1"/>
</dbReference>
<evidence type="ECO:0000313" key="3">
    <source>
        <dbReference type="Proteomes" id="UP000293638"/>
    </source>
</evidence>
<feature type="compositionally biased region" description="Basic residues" evidence="1">
    <location>
        <begin position="1"/>
        <end position="15"/>
    </location>
</feature>
<evidence type="ECO:0000313" key="2">
    <source>
        <dbReference type="EMBL" id="RZS79448.1"/>
    </source>
</evidence>
<organism evidence="2 3">
    <name type="scientific">Motilibacter rhizosphaerae</name>
    <dbReference type="NCBI Taxonomy" id="598652"/>
    <lineage>
        <taxon>Bacteria</taxon>
        <taxon>Bacillati</taxon>
        <taxon>Actinomycetota</taxon>
        <taxon>Actinomycetes</taxon>
        <taxon>Motilibacterales</taxon>
        <taxon>Motilibacteraceae</taxon>
        <taxon>Motilibacter</taxon>
    </lineage>
</organism>
<sequence>MSGRGRARHVRRSRHAAAAAARPRVPAGLRRRARRAAVVPVAVAALAAPSALWSPVVSAFSGTTGNAANKVTAGSVGVGTSPGTALFTASSLQPGSTDTQCVTVSYTGSLAATVSWYAVSTTTSSPSLATYLDIVVERGGASCAATTGWTAVYTGTLAAAPSSFTSGNAYAVSSGSAAQVFRVTYTLQDTNAAVSKNVSTSWTWEAQNS</sequence>
<comment type="caution">
    <text evidence="2">The sequence shown here is derived from an EMBL/GenBank/DDBJ whole genome shotgun (WGS) entry which is preliminary data.</text>
</comment>
<reference evidence="2 3" key="1">
    <citation type="submission" date="2019-02" db="EMBL/GenBank/DDBJ databases">
        <title>Genomic Encyclopedia of Type Strains, Phase IV (KMG-IV): sequencing the most valuable type-strain genomes for metagenomic binning, comparative biology and taxonomic classification.</title>
        <authorList>
            <person name="Goeker M."/>
        </authorList>
    </citation>
    <scope>NUCLEOTIDE SEQUENCE [LARGE SCALE GENOMIC DNA]</scope>
    <source>
        <strain evidence="2 3">DSM 45622</strain>
    </source>
</reference>
<accession>A0A4Q7NAH7</accession>
<dbReference type="Proteomes" id="UP000293638">
    <property type="component" value="Unassembled WGS sequence"/>
</dbReference>
<dbReference type="AlphaFoldDB" id="A0A4Q7NAH7"/>
<protein>
    <submittedName>
        <fullName evidence="2">Uncharacterized protein</fullName>
    </submittedName>
</protein>
<feature type="region of interest" description="Disordered" evidence="1">
    <location>
        <begin position="1"/>
        <end position="26"/>
    </location>
</feature>